<dbReference type="Pfam" id="PF01753">
    <property type="entry name" value="zf-MYND"/>
    <property type="match status" value="1"/>
</dbReference>
<dbReference type="Gene3D" id="6.10.140.2220">
    <property type="match status" value="1"/>
</dbReference>
<evidence type="ECO:0000259" key="5">
    <source>
        <dbReference type="PROSITE" id="PS50865"/>
    </source>
</evidence>
<dbReference type="PROSITE" id="PS50865">
    <property type="entry name" value="ZF_MYND_2"/>
    <property type="match status" value="1"/>
</dbReference>
<name>A0A914W6S9_9BILA</name>
<accession>A0A914W6S9</accession>
<evidence type="ECO:0000256" key="3">
    <source>
        <dbReference type="ARBA" id="ARBA00022833"/>
    </source>
</evidence>
<evidence type="ECO:0000313" key="7">
    <source>
        <dbReference type="WBParaSite" id="PSAMB.scaffold33size106536.g780.t1"/>
    </source>
</evidence>
<dbReference type="InterPro" id="IPR050869">
    <property type="entry name" value="H3K4_H4K5_MeTrfase"/>
</dbReference>
<sequence length="447" mass="51264">MASSSEIGAILLEEWPYAYIVYEEQAASYCHYCMKSKCADQEKLLQCSRCRFAHYCDNTCQTSAHKDHKEECKCLEQCDGYVPSRKARLIARIIFKRNDKWEPNLNLPKDLQQRRFKDLMNHEQDIIKDRRRFDQYRHICDELKRYFGAEYNVSNGIILDVFGKVTINSFVIFSRNVPVGLGLYVGASILDHSCDPDVFANFNGPRIVVRPLKPGLGHKSLKDLRISYFGTFVPTRERRSLSSFRFYFDCDCSLCKDKLRDLEMFSVKCQQCSGIAFFDESNVANFSATCQSCGSANDVTRAMELMEKLKVALDLFDSNPVADHNTRNAKAMLLDRQASALLSDMNVYSCILSTKLQQIYSNSQMSAEALKHCSKALKTLQRFLHPYQSLRLAQTKYAGMLLVENWTTTEQGIELLSEAEKGYKFIGEEEQVQECRSRIDTVNGHSD</sequence>
<evidence type="ECO:0000313" key="6">
    <source>
        <dbReference type="Proteomes" id="UP000887566"/>
    </source>
</evidence>
<organism evidence="6 7">
    <name type="scientific">Plectus sambesii</name>
    <dbReference type="NCBI Taxonomy" id="2011161"/>
    <lineage>
        <taxon>Eukaryota</taxon>
        <taxon>Metazoa</taxon>
        <taxon>Ecdysozoa</taxon>
        <taxon>Nematoda</taxon>
        <taxon>Chromadorea</taxon>
        <taxon>Plectida</taxon>
        <taxon>Plectina</taxon>
        <taxon>Plectoidea</taxon>
        <taxon>Plectidae</taxon>
        <taxon>Plectus</taxon>
    </lineage>
</organism>
<dbReference type="PANTHER" id="PTHR12197:SF251">
    <property type="entry name" value="EG:BACR7C10.4 PROTEIN"/>
    <property type="match status" value="1"/>
</dbReference>
<dbReference type="WBParaSite" id="PSAMB.scaffold33size106536.g780.t1">
    <property type="protein sequence ID" value="PSAMB.scaffold33size106536.g780.t1"/>
    <property type="gene ID" value="PSAMB.scaffold33size106536.g780"/>
</dbReference>
<evidence type="ECO:0000256" key="1">
    <source>
        <dbReference type="ARBA" id="ARBA00022723"/>
    </source>
</evidence>
<dbReference type="PANTHER" id="PTHR12197">
    <property type="entry name" value="HISTONE-LYSINE N-METHYLTRANSFERASE SMYD"/>
    <property type="match status" value="1"/>
</dbReference>
<dbReference type="GO" id="GO:0005634">
    <property type="term" value="C:nucleus"/>
    <property type="evidence" value="ECO:0007669"/>
    <property type="project" value="TreeGrafter"/>
</dbReference>
<protein>
    <submittedName>
        <fullName evidence="7">MYND-type domain-containing protein</fullName>
    </submittedName>
</protein>
<dbReference type="InterPro" id="IPR046341">
    <property type="entry name" value="SET_dom_sf"/>
</dbReference>
<keyword evidence="2 4" id="KW-0863">Zinc-finger</keyword>
<dbReference type="Gene3D" id="2.170.270.10">
    <property type="entry name" value="SET domain"/>
    <property type="match status" value="1"/>
</dbReference>
<dbReference type="AlphaFoldDB" id="A0A914W6S9"/>
<keyword evidence="6" id="KW-1185">Reference proteome</keyword>
<dbReference type="PROSITE" id="PS01360">
    <property type="entry name" value="ZF_MYND_1"/>
    <property type="match status" value="1"/>
</dbReference>
<dbReference type="Proteomes" id="UP000887566">
    <property type="component" value="Unplaced"/>
</dbReference>
<evidence type="ECO:0000256" key="2">
    <source>
        <dbReference type="ARBA" id="ARBA00022771"/>
    </source>
</evidence>
<dbReference type="InterPro" id="IPR002893">
    <property type="entry name" value="Znf_MYND"/>
</dbReference>
<dbReference type="Gene3D" id="1.10.220.160">
    <property type="match status" value="1"/>
</dbReference>
<proteinExistence type="predicted"/>
<keyword evidence="1" id="KW-0479">Metal-binding</keyword>
<dbReference type="SUPFAM" id="SSF82199">
    <property type="entry name" value="SET domain"/>
    <property type="match status" value="1"/>
</dbReference>
<keyword evidence="3" id="KW-0862">Zinc</keyword>
<reference evidence="7" key="1">
    <citation type="submission" date="2022-11" db="UniProtKB">
        <authorList>
            <consortium name="WormBaseParasite"/>
        </authorList>
    </citation>
    <scope>IDENTIFICATION</scope>
</reference>
<dbReference type="GO" id="GO:0008270">
    <property type="term" value="F:zinc ion binding"/>
    <property type="evidence" value="ECO:0007669"/>
    <property type="project" value="UniProtKB-KW"/>
</dbReference>
<evidence type="ECO:0000256" key="4">
    <source>
        <dbReference type="PROSITE-ProRule" id="PRU00134"/>
    </source>
</evidence>
<feature type="domain" description="MYND-type" evidence="5">
    <location>
        <begin position="30"/>
        <end position="72"/>
    </location>
</feature>